<keyword evidence="2" id="KW-0238">DNA-binding</keyword>
<proteinExistence type="predicted"/>
<evidence type="ECO:0000313" key="5">
    <source>
        <dbReference type="EMBL" id="PZN79571.1"/>
    </source>
</evidence>
<dbReference type="InterPro" id="IPR009057">
    <property type="entry name" value="Homeodomain-like_sf"/>
</dbReference>
<dbReference type="PROSITE" id="PS01124">
    <property type="entry name" value="HTH_ARAC_FAMILY_2"/>
    <property type="match status" value="1"/>
</dbReference>
<evidence type="ECO:0000259" key="4">
    <source>
        <dbReference type="PROSITE" id="PS01124"/>
    </source>
</evidence>
<dbReference type="InterPro" id="IPR018060">
    <property type="entry name" value="HTH_AraC"/>
</dbReference>
<dbReference type="PANTHER" id="PTHR46796:SF12">
    <property type="entry name" value="HTH-TYPE DNA-BINDING TRANSCRIPTIONAL ACTIVATOR EUTR"/>
    <property type="match status" value="1"/>
</dbReference>
<dbReference type="Proteomes" id="UP000249396">
    <property type="component" value="Unassembled WGS sequence"/>
</dbReference>
<dbReference type="GO" id="GO:0003700">
    <property type="term" value="F:DNA-binding transcription factor activity"/>
    <property type="evidence" value="ECO:0007669"/>
    <property type="project" value="InterPro"/>
</dbReference>
<feature type="domain" description="HTH araC/xylS-type" evidence="4">
    <location>
        <begin position="216"/>
        <end position="318"/>
    </location>
</feature>
<evidence type="ECO:0000256" key="2">
    <source>
        <dbReference type="ARBA" id="ARBA00023125"/>
    </source>
</evidence>
<keyword evidence="3" id="KW-0804">Transcription</keyword>
<sequence>MSAPPPEGFAVDLEFTEFEAFQDALQDWKLDFRQLERGTPSIRVILAGFENVQLGFVAINRRCEHHSASPREMRTFTLLAEWTTDANLFADRMDDRSLLCFPRNDEIVGVSGSDLRMFTITVPESVLIKRAEALGYPQASGILDDKGIHLRVEGALLDRLRDCLQMQSANALNAPTILLGPHSNPNQVLDLLIIALASHCPSEILARPHVRDLALKRALDYVASNASRSPIKVSELSACSGVSERTLERVFLEHCGISPKNYLLALQLNGVRRGLFAADPAISTVADIASRSGFWHMSQFAKDYRKLFGELPSTTLKRPQGSVRDV</sequence>
<keyword evidence="1" id="KW-0805">Transcription regulation</keyword>
<dbReference type="GO" id="GO:0043565">
    <property type="term" value="F:sequence-specific DNA binding"/>
    <property type="evidence" value="ECO:0007669"/>
    <property type="project" value="InterPro"/>
</dbReference>
<organism evidence="5 6">
    <name type="scientific">Candidatus Methylumidiphilus alinenensis</name>
    <dbReference type="NCBI Taxonomy" id="2202197"/>
    <lineage>
        <taxon>Bacteria</taxon>
        <taxon>Pseudomonadati</taxon>
        <taxon>Pseudomonadota</taxon>
        <taxon>Gammaproteobacteria</taxon>
        <taxon>Methylococcales</taxon>
        <taxon>Candidatus Methylumidiphilus</taxon>
    </lineage>
</organism>
<dbReference type="Pfam" id="PF12833">
    <property type="entry name" value="HTH_18"/>
    <property type="match status" value="1"/>
</dbReference>
<dbReference type="PROSITE" id="PS00041">
    <property type="entry name" value="HTH_ARAC_FAMILY_1"/>
    <property type="match status" value="1"/>
</dbReference>
<name>A0A2W4R630_9GAMM</name>
<evidence type="ECO:0000256" key="1">
    <source>
        <dbReference type="ARBA" id="ARBA00023015"/>
    </source>
</evidence>
<dbReference type="SMART" id="SM00342">
    <property type="entry name" value="HTH_ARAC"/>
    <property type="match status" value="1"/>
</dbReference>
<gene>
    <name evidence="5" type="ORF">DM484_11180</name>
</gene>
<dbReference type="EMBL" id="QJPH01000296">
    <property type="protein sequence ID" value="PZN79571.1"/>
    <property type="molecule type" value="Genomic_DNA"/>
</dbReference>
<dbReference type="SUPFAM" id="SSF46689">
    <property type="entry name" value="Homeodomain-like"/>
    <property type="match status" value="1"/>
</dbReference>
<comment type="caution">
    <text evidence="5">The sequence shown here is derived from an EMBL/GenBank/DDBJ whole genome shotgun (WGS) entry which is preliminary data.</text>
</comment>
<evidence type="ECO:0000256" key="3">
    <source>
        <dbReference type="ARBA" id="ARBA00023163"/>
    </source>
</evidence>
<dbReference type="PANTHER" id="PTHR46796">
    <property type="entry name" value="HTH-TYPE TRANSCRIPTIONAL ACTIVATOR RHAS-RELATED"/>
    <property type="match status" value="1"/>
</dbReference>
<protein>
    <recommendedName>
        <fullName evidence="4">HTH araC/xylS-type domain-containing protein</fullName>
    </recommendedName>
</protein>
<dbReference type="Gene3D" id="1.10.10.60">
    <property type="entry name" value="Homeodomain-like"/>
    <property type="match status" value="1"/>
</dbReference>
<accession>A0A2W4R630</accession>
<dbReference type="AlphaFoldDB" id="A0A2W4R630"/>
<dbReference type="InterPro" id="IPR050204">
    <property type="entry name" value="AraC_XylS_family_regulators"/>
</dbReference>
<evidence type="ECO:0000313" key="6">
    <source>
        <dbReference type="Proteomes" id="UP000249396"/>
    </source>
</evidence>
<dbReference type="InterPro" id="IPR018062">
    <property type="entry name" value="HTH_AraC-typ_CS"/>
</dbReference>
<reference evidence="5 6" key="1">
    <citation type="journal article" date="2018" name="Aquat. Microb. Ecol.">
        <title>Gammaproteobacterial methanotrophs dominate.</title>
        <authorList>
            <person name="Rissanen A.J."/>
            <person name="Saarenheimo J."/>
            <person name="Tiirola M."/>
            <person name="Peura S."/>
            <person name="Aalto S.L."/>
            <person name="Karvinen A."/>
            <person name="Nykanen H."/>
        </authorList>
    </citation>
    <scope>NUCLEOTIDE SEQUENCE [LARGE SCALE GENOMIC DNA]</scope>
    <source>
        <strain evidence="5">AMbin10</strain>
    </source>
</reference>